<name>A0ABY7E503_MYAAR</name>
<organism evidence="1 2">
    <name type="scientific">Mya arenaria</name>
    <name type="common">Soft-shell clam</name>
    <dbReference type="NCBI Taxonomy" id="6604"/>
    <lineage>
        <taxon>Eukaryota</taxon>
        <taxon>Metazoa</taxon>
        <taxon>Spiralia</taxon>
        <taxon>Lophotrochozoa</taxon>
        <taxon>Mollusca</taxon>
        <taxon>Bivalvia</taxon>
        <taxon>Autobranchia</taxon>
        <taxon>Heteroconchia</taxon>
        <taxon>Euheterodonta</taxon>
        <taxon>Imparidentia</taxon>
        <taxon>Neoheterodontei</taxon>
        <taxon>Myida</taxon>
        <taxon>Myoidea</taxon>
        <taxon>Myidae</taxon>
        <taxon>Mya</taxon>
    </lineage>
</organism>
<sequence length="130" mass="15022">MAWSARRPRAAPSTAANSPMETIISNFILAKVRIAPEDFVAVHFKTKRSTCLYLAKVLEDVEDEFLLKFLPATRSDGVYNWPMKDDVSWQRKHHLWTVISDAMDFIHKHGIEVIQFLQNEFPVVHPAMAW</sequence>
<proteinExistence type="predicted"/>
<accession>A0ABY7E503</accession>
<gene>
    <name evidence="1" type="ORF">MAR_020461</name>
</gene>
<reference evidence="1" key="1">
    <citation type="submission" date="2022-11" db="EMBL/GenBank/DDBJ databases">
        <title>Centuries of genome instability and evolution in soft-shell clam transmissible cancer (bioRxiv).</title>
        <authorList>
            <person name="Hart S.F.M."/>
            <person name="Yonemitsu M.A."/>
            <person name="Giersch R.M."/>
            <person name="Beal B.F."/>
            <person name="Arriagada G."/>
            <person name="Davis B.W."/>
            <person name="Ostrander E.A."/>
            <person name="Goff S.P."/>
            <person name="Metzger M.J."/>
        </authorList>
    </citation>
    <scope>NUCLEOTIDE SEQUENCE</scope>
    <source>
        <strain evidence="1">MELC-2E11</strain>
        <tissue evidence="1">Siphon/mantle</tissue>
    </source>
</reference>
<dbReference type="Proteomes" id="UP001164746">
    <property type="component" value="Chromosome 5"/>
</dbReference>
<evidence type="ECO:0000313" key="1">
    <source>
        <dbReference type="EMBL" id="WAR05092.1"/>
    </source>
</evidence>
<protein>
    <submittedName>
        <fullName evidence="1">Uncharacterized protein</fullName>
    </submittedName>
</protein>
<evidence type="ECO:0000313" key="2">
    <source>
        <dbReference type="Proteomes" id="UP001164746"/>
    </source>
</evidence>
<dbReference type="EMBL" id="CP111016">
    <property type="protein sequence ID" value="WAR05092.1"/>
    <property type="molecule type" value="Genomic_DNA"/>
</dbReference>
<keyword evidence="2" id="KW-1185">Reference proteome</keyword>